<evidence type="ECO:0000313" key="3">
    <source>
        <dbReference type="Proteomes" id="UP001341444"/>
    </source>
</evidence>
<gene>
    <name evidence="2" type="ORF">P4T90_03500</name>
</gene>
<dbReference type="Proteomes" id="UP001341444">
    <property type="component" value="Unassembled WGS sequence"/>
</dbReference>
<dbReference type="PANTHER" id="PTHR40061">
    <property type="entry name" value="SPORULATION PROTEIN YLMC-RELATED"/>
    <property type="match status" value="1"/>
</dbReference>
<dbReference type="InterPro" id="IPR014238">
    <property type="entry name" value="Spore_YlmC/YmxH"/>
</dbReference>
<organism evidence="2 3">
    <name type="scientific">Heyndrickxia acidicola</name>
    <dbReference type="NCBI Taxonomy" id="209389"/>
    <lineage>
        <taxon>Bacteria</taxon>
        <taxon>Bacillati</taxon>
        <taxon>Bacillota</taxon>
        <taxon>Bacilli</taxon>
        <taxon>Bacillales</taxon>
        <taxon>Bacillaceae</taxon>
        <taxon>Heyndrickxia</taxon>
    </lineage>
</organism>
<sequence length="92" mass="10218">MVRISDFQVKDVISVSDGRKLGNISDIDIDLDTGKIENIIVGGSGKILGFFGKDDEAVIPWASIVKIGADVILVRMREQKYTQQQLQEPKEQ</sequence>
<dbReference type="NCBIfam" id="TIGR02888">
    <property type="entry name" value="spore_YlmC_YmxH"/>
    <property type="match status" value="1"/>
</dbReference>
<dbReference type="EMBL" id="JARMAB010000004">
    <property type="protein sequence ID" value="MED1202156.1"/>
    <property type="molecule type" value="Genomic_DNA"/>
</dbReference>
<dbReference type="SUPFAM" id="SSF50346">
    <property type="entry name" value="PRC-barrel domain"/>
    <property type="match status" value="1"/>
</dbReference>
<dbReference type="Pfam" id="PF05239">
    <property type="entry name" value="PRC"/>
    <property type="match status" value="1"/>
</dbReference>
<comment type="caution">
    <text evidence="2">The sequence shown here is derived from an EMBL/GenBank/DDBJ whole genome shotgun (WGS) entry which is preliminary data.</text>
</comment>
<reference evidence="2 3" key="1">
    <citation type="submission" date="2023-03" db="EMBL/GenBank/DDBJ databases">
        <title>Bacillus Genome Sequencing.</title>
        <authorList>
            <person name="Dunlap C."/>
        </authorList>
    </citation>
    <scope>NUCLEOTIDE SEQUENCE [LARGE SCALE GENOMIC DNA]</scope>
    <source>
        <strain evidence="2 3">B-23453</strain>
    </source>
</reference>
<dbReference type="Gene3D" id="2.30.30.240">
    <property type="entry name" value="PRC-barrel domain"/>
    <property type="match status" value="1"/>
</dbReference>
<keyword evidence="3" id="KW-1185">Reference proteome</keyword>
<accession>A0ABU6MBY2</accession>
<evidence type="ECO:0000313" key="2">
    <source>
        <dbReference type="EMBL" id="MED1202156.1"/>
    </source>
</evidence>
<dbReference type="PANTHER" id="PTHR40061:SF1">
    <property type="entry name" value="SPORULATION PROTEIN YLMC-RELATED"/>
    <property type="match status" value="1"/>
</dbReference>
<evidence type="ECO:0000259" key="1">
    <source>
        <dbReference type="Pfam" id="PF05239"/>
    </source>
</evidence>
<dbReference type="InterPro" id="IPR027275">
    <property type="entry name" value="PRC-brl_dom"/>
</dbReference>
<dbReference type="InterPro" id="IPR011033">
    <property type="entry name" value="PRC_barrel-like_sf"/>
</dbReference>
<proteinExistence type="predicted"/>
<feature type="domain" description="PRC-barrel" evidence="1">
    <location>
        <begin position="2"/>
        <end position="75"/>
    </location>
</feature>
<protein>
    <submittedName>
        <fullName evidence="2">YlmC/YmxH family sporulation protein</fullName>
    </submittedName>
</protein>
<name>A0ABU6MBY2_9BACI</name>
<dbReference type="RefSeq" id="WP_066270369.1">
    <property type="nucleotide sequence ID" value="NZ_JARMAB010000004.1"/>
</dbReference>